<name>A0ABQ4UWV0_9HYPH</name>
<keyword evidence="1" id="KW-0812">Transmembrane</keyword>
<dbReference type="PANTHER" id="PTHR43081">
    <property type="entry name" value="ADENYLATE CYCLASE, TERMINAL-DIFFERENTIATION SPECIFIC-RELATED"/>
    <property type="match status" value="1"/>
</dbReference>
<accession>A0ABQ4UWV0</accession>
<dbReference type="CDD" id="cd07302">
    <property type="entry name" value="CHD"/>
    <property type="match status" value="1"/>
</dbReference>
<evidence type="ECO:0000259" key="2">
    <source>
        <dbReference type="PROSITE" id="PS50125"/>
    </source>
</evidence>
<gene>
    <name evidence="3" type="ORF">BGCPKDLD_2111</name>
</gene>
<dbReference type="EMBL" id="BPRE01000005">
    <property type="protein sequence ID" value="GJE75527.1"/>
    <property type="molecule type" value="Genomic_DNA"/>
</dbReference>
<reference evidence="3" key="1">
    <citation type="journal article" date="2021" name="Front. Microbiol.">
        <title>Comprehensive Comparative Genomics and Phenotyping of Methylobacterium Species.</title>
        <authorList>
            <person name="Alessa O."/>
            <person name="Ogura Y."/>
            <person name="Fujitani Y."/>
            <person name="Takami H."/>
            <person name="Hayashi T."/>
            <person name="Sahin N."/>
            <person name="Tani A."/>
        </authorList>
    </citation>
    <scope>NUCLEOTIDE SEQUENCE</scope>
    <source>
        <strain evidence="3">DSM 14458</strain>
    </source>
</reference>
<dbReference type="SMART" id="SM01080">
    <property type="entry name" value="CHASE2"/>
    <property type="match status" value="1"/>
</dbReference>
<keyword evidence="1" id="KW-0472">Membrane</keyword>
<organism evidence="3 4">
    <name type="scientific">Methylorubrum suomiense</name>
    <dbReference type="NCBI Taxonomy" id="144191"/>
    <lineage>
        <taxon>Bacteria</taxon>
        <taxon>Pseudomonadati</taxon>
        <taxon>Pseudomonadota</taxon>
        <taxon>Alphaproteobacteria</taxon>
        <taxon>Hyphomicrobiales</taxon>
        <taxon>Methylobacteriaceae</taxon>
        <taxon>Methylorubrum</taxon>
    </lineage>
</organism>
<dbReference type="InterPro" id="IPR001054">
    <property type="entry name" value="A/G_cyclase"/>
</dbReference>
<keyword evidence="1" id="KW-1133">Transmembrane helix</keyword>
<evidence type="ECO:0000313" key="4">
    <source>
        <dbReference type="Proteomes" id="UP001055093"/>
    </source>
</evidence>
<dbReference type="Gene3D" id="3.30.70.1230">
    <property type="entry name" value="Nucleotide cyclase"/>
    <property type="match status" value="1"/>
</dbReference>
<comment type="caution">
    <text evidence="3">The sequence shown here is derived from an EMBL/GenBank/DDBJ whole genome shotgun (WGS) entry which is preliminary data.</text>
</comment>
<feature type="transmembrane region" description="Helical" evidence="1">
    <location>
        <begin position="24"/>
        <end position="44"/>
    </location>
</feature>
<dbReference type="SMART" id="SM00044">
    <property type="entry name" value="CYCc"/>
    <property type="match status" value="1"/>
</dbReference>
<dbReference type="Pfam" id="PF00211">
    <property type="entry name" value="Guanylate_cyc"/>
    <property type="match status" value="1"/>
</dbReference>
<dbReference type="Proteomes" id="UP001055093">
    <property type="component" value="Unassembled WGS sequence"/>
</dbReference>
<feature type="transmembrane region" description="Helical" evidence="1">
    <location>
        <begin position="380"/>
        <end position="408"/>
    </location>
</feature>
<keyword evidence="4" id="KW-1185">Reference proteome</keyword>
<evidence type="ECO:0000256" key="1">
    <source>
        <dbReference type="SAM" id="Phobius"/>
    </source>
</evidence>
<evidence type="ECO:0000313" key="3">
    <source>
        <dbReference type="EMBL" id="GJE75527.1"/>
    </source>
</evidence>
<dbReference type="Pfam" id="PF05226">
    <property type="entry name" value="CHASE2"/>
    <property type="match status" value="1"/>
</dbReference>
<dbReference type="SUPFAM" id="SSF55073">
    <property type="entry name" value="Nucleotide cyclase"/>
    <property type="match status" value="1"/>
</dbReference>
<protein>
    <recommendedName>
        <fullName evidence="2">Guanylate cyclase domain-containing protein</fullName>
    </recommendedName>
</protein>
<dbReference type="PANTHER" id="PTHR43081:SF20">
    <property type="entry name" value="TWO-COMPONENT RESPONSE REGULATOR"/>
    <property type="match status" value="1"/>
</dbReference>
<dbReference type="InterPro" id="IPR029787">
    <property type="entry name" value="Nucleotide_cyclase"/>
</dbReference>
<reference evidence="3" key="2">
    <citation type="submission" date="2021-08" db="EMBL/GenBank/DDBJ databases">
        <authorList>
            <person name="Tani A."/>
            <person name="Ola A."/>
            <person name="Ogura Y."/>
            <person name="Katsura K."/>
            <person name="Hayashi T."/>
        </authorList>
    </citation>
    <scope>NUCLEOTIDE SEQUENCE</scope>
    <source>
        <strain evidence="3">DSM 14458</strain>
    </source>
</reference>
<proteinExistence type="predicted"/>
<dbReference type="InterPro" id="IPR007890">
    <property type="entry name" value="CHASE2"/>
</dbReference>
<feature type="transmembrane region" description="Helical" evidence="1">
    <location>
        <begin position="428"/>
        <end position="447"/>
    </location>
</feature>
<feature type="domain" description="Guanylate cyclase" evidence="2">
    <location>
        <begin position="488"/>
        <end position="620"/>
    </location>
</feature>
<sequence>MHGSEEAMVGFQGARRIAPSLRQAAPGIAGGVALLALLLLHAVLPRPFERLELFGADTLQRMTPRGAGAAPVMVVDVDEESLARHGQWPWSRTTVADLVAALQDLGASVIALDMVFAEADRTSPSRLVPEWRQRFGFGAVPQDAPLPDHDAILASIFARGRVVAGFAPVDDAIGRAPDGIAPFAVIGRASPDRLLRFRGAVTNLPELDAAAAGHGSFSLKAGTDEITRRMPMIARVGDRLVPSLALDAVRVLQDEDTIKVRADDTGGITTGYTVRVGDIDLPLDAEGALRLRFPAARSTATLAAWRLLDSGKRAELQDRVRGAAIFIGTSAVGLSDLRPTPMTAFEPGVDLHAIALEQILTGRHLIRPAWAPGAERVTTLLLGLGAAFVCLLAPLAVAVPVAALLLLAPAVGAWVLFAQAGLLFDPTLIGLGILVAFAAAALVRYAGVERASRRLRSAFTHYLSPDLVAALASDPDRLKLGGEAREMSFLFTDLEGFTAMTEATGAEALVQLLNAYLDGMCSIAMEHGGTVDKIVGDAVHVMFNAPLDQPDHAERAVTCALALDVFALGFKSRQNASGVAFGTTRIGVNTGTAVVGNFGGKRRFDYTAHGDAINTAARLEAANKALGTRICVARATVEKVSGHAFRPVGTLMLKGKSVGVDVFEPVRHPSAVHGAYLDAFDRLAVGDEAATHVLLDLHAADPHDPVLALHARRIRVGERNVRMAA</sequence>
<dbReference type="PROSITE" id="PS50125">
    <property type="entry name" value="GUANYLATE_CYCLASE_2"/>
    <property type="match status" value="1"/>
</dbReference>
<dbReference type="InterPro" id="IPR050697">
    <property type="entry name" value="Adenylyl/Guanylyl_Cyclase_3/4"/>
</dbReference>